<dbReference type="Gene3D" id="2.30.130.40">
    <property type="entry name" value="LON domain-like"/>
    <property type="match status" value="1"/>
</dbReference>
<dbReference type="OMA" id="RCKINEP"/>
<proteinExistence type="predicted"/>
<feature type="coiled-coil region" evidence="1">
    <location>
        <begin position="194"/>
        <end position="237"/>
    </location>
</feature>
<accession>B7FQF4</accession>
<sequence length="365" mass="41494">MSKRRVSLQTMKTSLIFLLAFCRPSYSFVLPTNAQRSSKSTACFGIGEWRDTFFNFPGAGDDRRIGTESGPPPKEVCILPFPFVEVLLQGETKQLRLYEERFIKLFDDAMKNHSGVVAMGLLADSGIIQTVPLCEIEAYNRLEGFGIFVTIRAVGRAQLVEIVQQEPYLKAVCTELADKLPPNLELPNLVASNIENFMLLLSSMEHRLQQAKAKNGNTEQEEEDAEMERRINIAKLDDRFYQADDDEDSEEDIELDRRARFRQAYEVACSTDTQGYCVVDKTSDRTPQELTAISWAAFCTELLLEDDATFRIQALDSDSLFDRLKLASHMLRDKKAQLRVKMQKAGLKFRGEDLDEDEPSIDEMI</sequence>
<dbReference type="AlphaFoldDB" id="B7FQF4"/>
<name>B7FQF4_PHATC</name>
<organism evidence="4 5">
    <name type="scientific">Phaeodactylum tricornutum (strain CCAP 1055/1)</name>
    <dbReference type="NCBI Taxonomy" id="556484"/>
    <lineage>
        <taxon>Eukaryota</taxon>
        <taxon>Sar</taxon>
        <taxon>Stramenopiles</taxon>
        <taxon>Ochrophyta</taxon>
        <taxon>Bacillariophyta</taxon>
        <taxon>Bacillariophyceae</taxon>
        <taxon>Bacillariophycidae</taxon>
        <taxon>Naviculales</taxon>
        <taxon>Phaeodactylaceae</taxon>
        <taxon>Phaeodactylum</taxon>
    </lineage>
</organism>
<reference evidence="5" key="2">
    <citation type="submission" date="2008-08" db="EMBL/GenBank/DDBJ databases">
        <authorList>
            <consortium name="Diatom Consortium"/>
            <person name="Grigoriev I."/>
            <person name="Grimwood J."/>
            <person name="Kuo A."/>
            <person name="Otillar R.P."/>
            <person name="Salamov A."/>
            <person name="Detter J.C."/>
            <person name="Lindquist E."/>
            <person name="Shapiro H."/>
            <person name="Lucas S."/>
            <person name="Glavina del Rio T."/>
            <person name="Pitluck S."/>
            <person name="Rokhsar D."/>
            <person name="Bowler C."/>
        </authorList>
    </citation>
    <scope>GENOME REANNOTATION</scope>
    <source>
        <strain evidence="5">CCAP 1055/1</strain>
    </source>
</reference>
<dbReference type="OrthoDB" id="40349at2759"/>
<evidence type="ECO:0000313" key="5">
    <source>
        <dbReference type="Proteomes" id="UP000000759"/>
    </source>
</evidence>
<dbReference type="SUPFAM" id="SSF88697">
    <property type="entry name" value="PUA domain-like"/>
    <property type="match status" value="1"/>
</dbReference>
<dbReference type="PaxDb" id="2850-Phatr43043"/>
<dbReference type="Proteomes" id="UP000000759">
    <property type="component" value="Chromosome 1"/>
</dbReference>
<dbReference type="KEGG" id="pti:PHATRDRAFT_43043"/>
<feature type="chain" id="PRO_5002854882" description="Lon N-terminal domain-containing protein" evidence="2">
    <location>
        <begin position="28"/>
        <end position="365"/>
    </location>
</feature>
<dbReference type="EMBL" id="CM000605">
    <property type="protein sequence ID" value="EEC51324.1"/>
    <property type="molecule type" value="Genomic_DNA"/>
</dbReference>
<evidence type="ECO:0000256" key="1">
    <source>
        <dbReference type="SAM" id="Coils"/>
    </source>
</evidence>
<evidence type="ECO:0000256" key="2">
    <source>
        <dbReference type="SAM" id="SignalP"/>
    </source>
</evidence>
<keyword evidence="1" id="KW-0175">Coiled coil</keyword>
<gene>
    <name evidence="4" type="ORF">PHATRDRAFT_43043</name>
</gene>
<dbReference type="InterPro" id="IPR046336">
    <property type="entry name" value="Lon_prtase_N_sf"/>
</dbReference>
<reference evidence="4 5" key="1">
    <citation type="journal article" date="2008" name="Nature">
        <title>The Phaeodactylum genome reveals the evolutionary history of diatom genomes.</title>
        <authorList>
            <person name="Bowler C."/>
            <person name="Allen A.E."/>
            <person name="Badger J.H."/>
            <person name="Grimwood J."/>
            <person name="Jabbari K."/>
            <person name="Kuo A."/>
            <person name="Maheswari U."/>
            <person name="Martens C."/>
            <person name="Maumus F."/>
            <person name="Otillar R.P."/>
            <person name="Rayko E."/>
            <person name="Salamov A."/>
            <person name="Vandepoele K."/>
            <person name="Beszteri B."/>
            <person name="Gruber A."/>
            <person name="Heijde M."/>
            <person name="Katinka M."/>
            <person name="Mock T."/>
            <person name="Valentin K."/>
            <person name="Verret F."/>
            <person name="Berges J.A."/>
            <person name="Brownlee C."/>
            <person name="Cadoret J.P."/>
            <person name="Chiovitti A."/>
            <person name="Choi C.J."/>
            <person name="Coesel S."/>
            <person name="De Martino A."/>
            <person name="Detter J.C."/>
            <person name="Durkin C."/>
            <person name="Falciatore A."/>
            <person name="Fournet J."/>
            <person name="Haruta M."/>
            <person name="Huysman M.J."/>
            <person name="Jenkins B.D."/>
            <person name="Jiroutova K."/>
            <person name="Jorgensen R.E."/>
            <person name="Joubert Y."/>
            <person name="Kaplan A."/>
            <person name="Kroger N."/>
            <person name="Kroth P.G."/>
            <person name="La Roche J."/>
            <person name="Lindquist E."/>
            <person name="Lommer M."/>
            <person name="Martin-Jezequel V."/>
            <person name="Lopez P.J."/>
            <person name="Lucas S."/>
            <person name="Mangogna M."/>
            <person name="McGinnis K."/>
            <person name="Medlin L.K."/>
            <person name="Montsant A."/>
            <person name="Oudot-Le Secq M.P."/>
            <person name="Napoli C."/>
            <person name="Obornik M."/>
            <person name="Parker M.S."/>
            <person name="Petit J.L."/>
            <person name="Porcel B.M."/>
            <person name="Poulsen N."/>
            <person name="Robison M."/>
            <person name="Rychlewski L."/>
            <person name="Rynearson T.A."/>
            <person name="Schmutz J."/>
            <person name="Shapiro H."/>
            <person name="Siaut M."/>
            <person name="Stanley M."/>
            <person name="Sussman M.R."/>
            <person name="Taylor A.R."/>
            <person name="Vardi A."/>
            <person name="von Dassow P."/>
            <person name="Vyverman W."/>
            <person name="Willis A."/>
            <person name="Wyrwicz L.S."/>
            <person name="Rokhsar D.S."/>
            <person name="Weissenbach J."/>
            <person name="Armbrust E.V."/>
            <person name="Green B.R."/>
            <person name="Van de Peer Y."/>
            <person name="Grigoriev I.V."/>
        </authorList>
    </citation>
    <scope>NUCLEOTIDE SEQUENCE [LARGE SCALE GENOMIC DNA]</scope>
    <source>
        <strain evidence="4 5">CCAP 1055/1</strain>
    </source>
</reference>
<dbReference type="GeneID" id="7196844"/>
<feature type="domain" description="Lon N-terminal" evidence="3">
    <location>
        <begin position="76"/>
        <end position="335"/>
    </location>
</feature>
<keyword evidence="2" id="KW-0732">Signal</keyword>
<dbReference type="PANTHER" id="PTHR46732:SF8">
    <property type="entry name" value="ATP-DEPENDENT PROTEASE LA (LON) DOMAIN PROTEIN"/>
    <property type="match status" value="1"/>
</dbReference>
<dbReference type="InterPro" id="IPR003111">
    <property type="entry name" value="Lon_prtase_N"/>
</dbReference>
<dbReference type="PANTHER" id="PTHR46732">
    <property type="entry name" value="ATP-DEPENDENT PROTEASE LA (LON) DOMAIN PROTEIN"/>
    <property type="match status" value="1"/>
</dbReference>
<evidence type="ECO:0000313" key="4">
    <source>
        <dbReference type="EMBL" id="EEC51324.1"/>
    </source>
</evidence>
<dbReference type="HOGENOM" id="CLU_759646_0_0_1"/>
<evidence type="ECO:0000259" key="3">
    <source>
        <dbReference type="PROSITE" id="PS51787"/>
    </source>
</evidence>
<dbReference type="PROSITE" id="PS51787">
    <property type="entry name" value="LON_N"/>
    <property type="match status" value="1"/>
</dbReference>
<dbReference type="InParanoid" id="B7FQF4"/>
<keyword evidence="5" id="KW-1185">Reference proteome</keyword>
<feature type="signal peptide" evidence="2">
    <location>
        <begin position="1"/>
        <end position="27"/>
    </location>
</feature>
<dbReference type="RefSeq" id="XP_002176861.1">
    <property type="nucleotide sequence ID" value="XM_002176825.1"/>
</dbReference>
<dbReference type="eggNOG" id="ENOG502RRBJ">
    <property type="taxonomic scope" value="Eukaryota"/>
</dbReference>
<dbReference type="InterPro" id="IPR015947">
    <property type="entry name" value="PUA-like_sf"/>
</dbReference>
<protein>
    <recommendedName>
        <fullName evidence="3">Lon N-terminal domain-containing protein</fullName>
    </recommendedName>
</protein>